<dbReference type="Pfam" id="PF01585">
    <property type="entry name" value="G-patch"/>
    <property type="match status" value="1"/>
</dbReference>
<keyword evidence="3" id="KW-0508">mRNA splicing</keyword>
<dbReference type="AlphaFoldDB" id="A0A9P0DMF1"/>
<feature type="compositionally biased region" description="Basic and acidic residues" evidence="5">
    <location>
        <begin position="86"/>
        <end position="114"/>
    </location>
</feature>
<feature type="region of interest" description="Disordered" evidence="5">
    <location>
        <begin position="319"/>
        <end position="343"/>
    </location>
</feature>
<evidence type="ECO:0000259" key="6">
    <source>
        <dbReference type="PROSITE" id="PS50174"/>
    </source>
</evidence>
<dbReference type="GO" id="GO:0006397">
    <property type="term" value="P:mRNA processing"/>
    <property type="evidence" value="ECO:0007669"/>
    <property type="project" value="UniProtKB-KW"/>
</dbReference>
<keyword evidence="8" id="KW-1185">Reference proteome</keyword>
<keyword evidence="2" id="KW-0507">mRNA processing</keyword>
<feature type="region of interest" description="Disordered" evidence="5">
    <location>
        <begin position="791"/>
        <end position="812"/>
    </location>
</feature>
<dbReference type="OrthoDB" id="4822at2759"/>
<evidence type="ECO:0000256" key="2">
    <source>
        <dbReference type="ARBA" id="ARBA00022664"/>
    </source>
</evidence>
<evidence type="ECO:0000256" key="3">
    <source>
        <dbReference type="ARBA" id="ARBA00023187"/>
    </source>
</evidence>
<dbReference type="Pfam" id="PF01805">
    <property type="entry name" value="Surp"/>
    <property type="match status" value="1"/>
</dbReference>
<dbReference type="EMBL" id="OU896723">
    <property type="protein sequence ID" value="CAH1155218.1"/>
    <property type="molecule type" value="Genomic_DNA"/>
</dbReference>
<reference evidence="7" key="1">
    <citation type="submission" date="2022-01" db="EMBL/GenBank/DDBJ databases">
        <authorList>
            <person name="King R."/>
        </authorList>
    </citation>
    <scope>NUCLEOTIDE SEQUENCE</scope>
</reference>
<dbReference type="Proteomes" id="UP001153737">
    <property type="component" value="Chromosome 17"/>
</dbReference>
<evidence type="ECO:0000313" key="8">
    <source>
        <dbReference type="Proteomes" id="UP001153737"/>
    </source>
</evidence>
<sequence length="839" mass="95186">MSKKNIDSFQTKITRNDRFAQMSYQEKLIEQKKREIQAKLDAKEKTKVDASKVKIDPPAKSSSKSDIELKNNNAFSNDGSFLDQFKQLKETKKTDSKPRSFNRSKDRFSDDRNKPNNRWGPRKRSPSPKDSHPKRVSRFSNEKMSNFEPKITISTSFSNSLVHQKPPPPPPATPIPPTTNTPNMTSQTLLKDIPLKTLQLNTAPQIHNVQPLENISSNTNQTFIPTPIFTTVNLPLVAPVPPPPVELAKIPPPNPIQVRNIPPPEPLNALTIPQPAPMQVQNIPTPTALQLNQIPNPKPLDLMAIPTPNENISDPEFLKNIPPPNRSVPPPQMPESQPSQMDFPPTPTQMEFPPKQPQIDFPPKPTEIDFPPMVSSPSNIPRSTIPSLMSKPILPPPGMSLNINMNCPPPMLNFGGQGTGNLGQLPSMNVPPPAASLPMADNRYGDMDAVFHAGTAEFESMTSLGRMVAECGNSIEDIVRQRKKQDPHLWFLFHKESAAYRQYRRLIEQFKAEKEPPQGDVKPKVEKDFELYEPEMALDDTYEEENNYGDEKVPVKSEEEEAAEKKRMRKSRWGGKKFDIPPPSVLMYNTAAPQIGNPSILPMTPQISQNQAPVQLSKVGRTDPGLLQYAINTYGTPNLSEEDWKKIEDHYKINLLYQDMVRKREEVERLQMAGKHKYEYDSDEDVEGGTWEHKARDKEMMATELWAQELNRQAEGKHHIGDFLPPDELKRFMEKSTAVKEGREPNLSDYKEFKIKEDNVGFRMLQKLGWSEGEGLGSGGMGIVEPVNKAPPRENTQGLGLNFNQPEEDEDEYESYRKRMMLAYRFRPNPLNNPRRPYY</sequence>
<feature type="domain" description="G-patch" evidence="6">
    <location>
        <begin position="757"/>
        <end position="804"/>
    </location>
</feature>
<dbReference type="GO" id="GO:0008380">
    <property type="term" value="P:RNA splicing"/>
    <property type="evidence" value="ECO:0007669"/>
    <property type="project" value="UniProtKB-KW"/>
</dbReference>
<name>A0A9P0DMF1_PHACE</name>
<dbReference type="PANTHER" id="PTHR23340:SF0">
    <property type="entry name" value="SURP AND G-PATCH DOMAIN-CONTAINING PROTEIN 1 ISOFORM X1"/>
    <property type="match status" value="1"/>
</dbReference>
<proteinExistence type="predicted"/>
<dbReference type="InterPro" id="IPR000467">
    <property type="entry name" value="G_patch_dom"/>
</dbReference>
<dbReference type="PROSITE" id="PS50174">
    <property type="entry name" value="G_PATCH"/>
    <property type="match status" value="1"/>
</dbReference>
<feature type="compositionally biased region" description="Polar residues" evidence="5">
    <location>
        <begin position="70"/>
        <end position="79"/>
    </location>
</feature>
<evidence type="ECO:0000256" key="4">
    <source>
        <dbReference type="ARBA" id="ARBA00023242"/>
    </source>
</evidence>
<feature type="region of interest" description="Disordered" evidence="5">
    <location>
        <begin position="42"/>
        <end position="148"/>
    </location>
</feature>
<dbReference type="GO" id="GO:0003723">
    <property type="term" value="F:RNA binding"/>
    <property type="evidence" value="ECO:0007669"/>
    <property type="project" value="InterPro"/>
</dbReference>
<evidence type="ECO:0000256" key="5">
    <source>
        <dbReference type="SAM" id="MobiDB-lite"/>
    </source>
</evidence>
<evidence type="ECO:0000256" key="1">
    <source>
        <dbReference type="ARBA" id="ARBA00004123"/>
    </source>
</evidence>
<comment type="subcellular location">
    <subcellularLocation>
        <location evidence="1">Nucleus</location>
    </subcellularLocation>
</comment>
<dbReference type="SMART" id="SM00443">
    <property type="entry name" value="G_patch"/>
    <property type="match status" value="1"/>
</dbReference>
<dbReference type="Gene3D" id="1.10.10.790">
    <property type="entry name" value="Surp module"/>
    <property type="match status" value="1"/>
</dbReference>
<feature type="compositionally biased region" description="Polar residues" evidence="5">
    <location>
        <begin position="794"/>
        <end position="805"/>
    </location>
</feature>
<dbReference type="InterPro" id="IPR000061">
    <property type="entry name" value="Surp"/>
</dbReference>
<dbReference type="InterPro" id="IPR040169">
    <property type="entry name" value="SUGP1/2"/>
</dbReference>
<dbReference type="GO" id="GO:0005654">
    <property type="term" value="C:nucleoplasm"/>
    <property type="evidence" value="ECO:0007669"/>
    <property type="project" value="TreeGrafter"/>
</dbReference>
<protein>
    <recommendedName>
        <fullName evidence="6">G-patch domain-containing protein</fullName>
    </recommendedName>
</protein>
<dbReference type="PANTHER" id="PTHR23340">
    <property type="entry name" value="ARGININE/SERINE RICH SPLICING FACTOR SF4/14"/>
    <property type="match status" value="1"/>
</dbReference>
<feature type="compositionally biased region" description="Basic and acidic residues" evidence="5">
    <location>
        <begin position="42"/>
        <end position="69"/>
    </location>
</feature>
<dbReference type="InterPro" id="IPR035967">
    <property type="entry name" value="SWAP/Surp_sf"/>
</dbReference>
<keyword evidence="4" id="KW-0539">Nucleus</keyword>
<reference evidence="7" key="2">
    <citation type="submission" date="2022-10" db="EMBL/GenBank/DDBJ databases">
        <authorList>
            <consortium name="ENA_rothamsted_submissions"/>
            <consortium name="culmorum"/>
            <person name="King R."/>
        </authorList>
    </citation>
    <scope>NUCLEOTIDE SEQUENCE</scope>
</reference>
<evidence type="ECO:0000313" key="7">
    <source>
        <dbReference type="EMBL" id="CAH1155218.1"/>
    </source>
</evidence>
<dbReference type="SUPFAM" id="SSF109905">
    <property type="entry name" value="Surp module (SWAP domain)"/>
    <property type="match status" value="1"/>
</dbReference>
<gene>
    <name evidence="7" type="ORF">PHAECO_LOCUS5529</name>
</gene>
<organism evidence="7 8">
    <name type="scientific">Phaedon cochleariae</name>
    <name type="common">Mustard beetle</name>
    <dbReference type="NCBI Taxonomy" id="80249"/>
    <lineage>
        <taxon>Eukaryota</taxon>
        <taxon>Metazoa</taxon>
        <taxon>Ecdysozoa</taxon>
        <taxon>Arthropoda</taxon>
        <taxon>Hexapoda</taxon>
        <taxon>Insecta</taxon>
        <taxon>Pterygota</taxon>
        <taxon>Neoptera</taxon>
        <taxon>Endopterygota</taxon>
        <taxon>Coleoptera</taxon>
        <taxon>Polyphaga</taxon>
        <taxon>Cucujiformia</taxon>
        <taxon>Chrysomeloidea</taxon>
        <taxon>Chrysomelidae</taxon>
        <taxon>Chrysomelinae</taxon>
        <taxon>Chrysomelini</taxon>
        <taxon>Phaedon</taxon>
    </lineage>
</organism>
<accession>A0A9P0DMF1</accession>
<feature type="compositionally biased region" description="Pro residues" evidence="5">
    <location>
        <begin position="321"/>
        <end position="333"/>
    </location>
</feature>